<protein>
    <submittedName>
        <fullName evidence="2">SnoaL-like protein</fullName>
    </submittedName>
</protein>
<organism evidence="2 3">
    <name type="scientific">Alteromonas macleodii</name>
    <name type="common">Pseudoalteromonas macleodii</name>
    <dbReference type="NCBI Taxonomy" id="28108"/>
    <lineage>
        <taxon>Bacteria</taxon>
        <taxon>Pseudomonadati</taxon>
        <taxon>Pseudomonadota</taxon>
        <taxon>Gammaproteobacteria</taxon>
        <taxon>Alteromonadales</taxon>
        <taxon>Alteromonadaceae</taxon>
        <taxon>Alteromonas/Salinimonas group</taxon>
        <taxon>Alteromonas</taxon>
    </lineage>
</organism>
<dbReference type="AlphaFoldDB" id="A0A6T9Y0X8"/>
<dbReference type="Gene3D" id="3.10.450.50">
    <property type="match status" value="1"/>
</dbReference>
<evidence type="ECO:0000313" key="3">
    <source>
        <dbReference type="Proteomes" id="UP000509458"/>
    </source>
</evidence>
<dbReference type="SUPFAM" id="SSF54427">
    <property type="entry name" value="NTF2-like"/>
    <property type="match status" value="1"/>
</dbReference>
<feature type="domain" description="SnoaL-like" evidence="1">
    <location>
        <begin position="14"/>
        <end position="135"/>
    </location>
</feature>
<evidence type="ECO:0000259" key="1">
    <source>
        <dbReference type="Pfam" id="PF13577"/>
    </source>
</evidence>
<dbReference type="Pfam" id="PF13577">
    <property type="entry name" value="SnoaL_4"/>
    <property type="match status" value="1"/>
</dbReference>
<gene>
    <name evidence="2" type="ORF">ALFOR1_30714</name>
</gene>
<accession>A0A6T9Y0X8</accession>
<reference evidence="2 3" key="1">
    <citation type="submission" date="2020-06" db="EMBL/GenBank/DDBJ databases">
        <authorList>
            <person name="Duchaud E."/>
        </authorList>
    </citation>
    <scope>NUCLEOTIDE SEQUENCE [LARGE SCALE GENOMIC DNA]</scope>
    <source>
        <strain evidence="2">Alteromonas fortis</strain>
    </source>
</reference>
<dbReference type="InterPro" id="IPR032710">
    <property type="entry name" value="NTF2-like_dom_sf"/>
</dbReference>
<name>A0A6T9Y0X8_ALTMA</name>
<evidence type="ECO:0000313" key="2">
    <source>
        <dbReference type="EMBL" id="CAB9493785.1"/>
    </source>
</evidence>
<dbReference type="InterPro" id="IPR037401">
    <property type="entry name" value="SnoaL-like"/>
</dbReference>
<dbReference type="Proteomes" id="UP000509458">
    <property type="component" value="Chromosome"/>
</dbReference>
<proteinExistence type="predicted"/>
<dbReference type="EMBL" id="LR812090">
    <property type="protein sequence ID" value="CAB9493785.1"/>
    <property type="molecule type" value="Genomic_DNA"/>
</dbReference>
<sequence length="173" mass="19481">MGHAATPYLNRDKDIASIHSNLNSFSALADNNAYEYLTLLFAPHVTTDYTSLFGGDAVTQKREVLMQNWAAFLPGFDKTFHNLGNPSINRKEDIAFANVPFTASHWLGHDGFWQVSGIYHFTFRKIEGQWLITSVTLEKREETGSRDILAIAPENAKDRLAHLQQVKNDTLAN</sequence>